<sequence length="64" mass="6898">MVTEINVSISLNLGPRLIQVGDKVLGTCDGVTINVAEATPEELIELKNAQVIKLVKPTKEEEPV</sequence>
<protein>
    <submittedName>
        <fullName evidence="1">Uncharacterized protein</fullName>
    </submittedName>
</protein>
<gene>
    <name evidence="1" type="ORF">S03H2_34176</name>
</gene>
<proteinExistence type="predicted"/>
<reference evidence="1" key="1">
    <citation type="journal article" date="2014" name="Front. Microbiol.">
        <title>High frequency of phylogenetically diverse reductive dehalogenase-homologous genes in deep subseafloor sedimentary metagenomes.</title>
        <authorList>
            <person name="Kawai M."/>
            <person name="Futagami T."/>
            <person name="Toyoda A."/>
            <person name="Takaki Y."/>
            <person name="Nishi S."/>
            <person name="Hori S."/>
            <person name="Arai W."/>
            <person name="Tsubouchi T."/>
            <person name="Morono Y."/>
            <person name="Uchiyama I."/>
            <person name="Ito T."/>
            <person name="Fujiyama A."/>
            <person name="Inagaki F."/>
            <person name="Takami H."/>
        </authorList>
    </citation>
    <scope>NUCLEOTIDE SEQUENCE</scope>
    <source>
        <strain evidence="1">Expedition CK06-06</strain>
    </source>
</reference>
<comment type="caution">
    <text evidence="1">The sequence shown here is derived from an EMBL/GenBank/DDBJ whole genome shotgun (WGS) entry which is preliminary data.</text>
</comment>
<name>X1G8X9_9ZZZZ</name>
<dbReference type="EMBL" id="BARU01020839">
    <property type="protein sequence ID" value="GAH53687.1"/>
    <property type="molecule type" value="Genomic_DNA"/>
</dbReference>
<dbReference type="AlphaFoldDB" id="X1G8X9"/>
<accession>X1G8X9</accession>
<organism evidence="1">
    <name type="scientific">marine sediment metagenome</name>
    <dbReference type="NCBI Taxonomy" id="412755"/>
    <lineage>
        <taxon>unclassified sequences</taxon>
        <taxon>metagenomes</taxon>
        <taxon>ecological metagenomes</taxon>
    </lineage>
</organism>
<evidence type="ECO:0000313" key="1">
    <source>
        <dbReference type="EMBL" id="GAH53687.1"/>
    </source>
</evidence>